<sequence>MLEQPPLDPWGHRYVYVNDDGHPVVMSHGEEGVAGGTGSGQDVTIKVAPRVPRPRDGPHCAP</sequence>
<evidence type="ECO:0000259" key="2">
    <source>
        <dbReference type="Pfam" id="PF08334"/>
    </source>
</evidence>
<feature type="region of interest" description="Disordered" evidence="1">
    <location>
        <begin position="30"/>
        <end position="62"/>
    </location>
</feature>
<reference evidence="3 4" key="1">
    <citation type="journal article" date="2016" name="PLoS ONE">
        <title>Complete Genome Sequence and Comparative Genomics of a Novel Myxobacterium Myxococcus hansupus.</title>
        <authorList>
            <person name="Sharma G."/>
            <person name="Narwani T."/>
            <person name="Subramanian S."/>
        </authorList>
    </citation>
    <scope>NUCLEOTIDE SEQUENCE [LARGE SCALE GENOMIC DNA]</scope>
    <source>
        <strain evidence="4">mixupus</strain>
    </source>
</reference>
<dbReference type="Proteomes" id="UP000009026">
    <property type="component" value="Chromosome"/>
</dbReference>
<dbReference type="InterPro" id="IPR013545">
    <property type="entry name" value="T2SS_protein-GspG_C"/>
</dbReference>
<dbReference type="Pfam" id="PF08334">
    <property type="entry name" value="T2SSG"/>
    <property type="match status" value="1"/>
</dbReference>
<proteinExistence type="predicted"/>
<dbReference type="PATRIC" id="fig|1297742.4.peg.3121"/>
<dbReference type="AlphaFoldDB" id="A0A0H4WX38"/>
<keyword evidence="4" id="KW-1185">Reference proteome</keyword>
<dbReference type="SUPFAM" id="SSF54523">
    <property type="entry name" value="Pili subunits"/>
    <property type="match status" value="1"/>
</dbReference>
<feature type="domain" description="Type II secretion system protein GspG C-terminal" evidence="2">
    <location>
        <begin position="3"/>
        <end position="44"/>
    </location>
</feature>
<evidence type="ECO:0000313" key="4">
    <source>
        <dbReference type="Proteomes" id="UP000009026"/>
    </source>
</evidence>
<feature type="compositionally biased region" description="Basic and acidic residues" evidence="1">
    <location>
        <begin position="53"/>
        <end position="62"/>
    </location>
</feature>
<protein>
    <recommendedName>
        <fullName evidence="2">Type II secretion system protein GspG C-terminal domain-containing protein</fullName>
    </recommendedName>
</protein>
<dbReference type="STRING" id="1297742.A176_003095"/>
<evidence type="ECO:0000256" key="1">
    <source>
        <dbReference type="SAM" id="MobiDB-lite"/>
    </source>
</evidence>
<evidence type="ECO:0000313" key="3">
    <source>
        <dbReference type="EMBL" id="AKQ66183.1"/>
    </source>
</evidence>
<dbReference type="KEGG" id="mym:A176_003095"/>
<organism evidence="3 4">
    <name type="scientific">Pseudomyxococcus hansupus</name>
    <dbReference type="NCBI Taxonomy" id="1297742"/>
    <lineage>
        <taxon>Bacteria</taxon>
        <taxon>Pseudomonadati</taxon>
        <taxon>Myxococcota</taxon>
        <taxon>Myxococcia</taxon>
        <taxon>Myxococcales</taxon>
        <taxon>Cystobacterineae</taxon>
        <taxon>Myxococcaceae</taxon>
        <taxon>Pseudomyxococcus</taxon>
    </lineage>
</organism>
<dbReference type="Gene3D" id="3.30.700.10">
    <property type="entry name" value="Glycoprotein, Type 4 Pilin"/>
    <property type="match status" value="1"/>
</dbReference>
<dbReference type="EMBL" id="CP012109">
    <property type="protein sequence ID" value="AKQ66183.1"/>
    <property type="molecule type" value="Genomic_DNA"/>
</dbReference>
<accession>A0A0H4WX38</accession>
<name>A0A0H4WX38_9BACT</name>
<dbReference type="InterPro" id="IPR045584">
    <property type="entry name" value="Pilin-like"/>
</dbReference>
<gene>
    <name evidence="3" type="ORF">A176_003095</name>
</gene>